<organism evidence="2 3">
    <name type="scientific">Sorangium cellulosum</name>
    <name type="common">Polyangium cellulosum</name>
    <dbReference type="NCBI Taxonomy" id="56"/>
    <lineage>
        <taxon>Bacteria</taxon>
        <taxon>Pseudomonadati</taxon>
        <taxon>Myxococcota</taxon>
        <taxon>Polyangia</taxon>
        <taxon>Polyangiales</taxon>
        <taxon>Polyangiaceae</taxon>
        <taxon>Sorangium</taxon>
    </lineage>
</organism>
<feature type="region of interest" description="Disordered" evidence="1">
    <location>
        <begin position="61"/>
        <end position="81"/>
    </location>
</feature>
<protein>
    <submittedName>
        <fullName evidence="2">Uncharacterized protein</fullName>
    </submittedName>
</protein>
<comment type="caution">
    <text evidence="2">The sequence shown here is derived from an EMBL/GenBank/DDBJ whole genome shotgun (WGS) entry which is preliminary data.</text>
</comment>
<evidence type="ECO:0000313" key="2">
    <source>
        <dbReference type="EMBL" id="KYG01659.1"/>
    </source>
</evidence>
<dbReference type="EMBL" id="JEME01003246">
    <property type="protein sequence ID" value="KYG01659.1"/>
    <property type="molecule type" value="Genomic_DNA"/>
</dbReference>
<dbReference type="Proteomes" id="UP000075502">
    <property type="component" value="Unassembled WGS sequence"/>
</dbReference>
<accession>A0A150TAC2</accession>
<sequence>MHSSMSVHVTPSPSYPALQAQVKEPGVLVHAAFASQLSVPRAHSFTSVHVPLWQVRPSQHGTVGSHGAFTARQPWPPQVGS</sequence>
<proteinExistence type="predicted"/>
<dbReference type="AlphaFoldDB" id="A0A150TAC2"/>
<gene>
    <name evidence="2" type="ORF">BE21_56345</name>
</gene>
<reference evidence="2 3" key="1">
    <citation type="submission" date="2014-02" db="EMBL/GenBank/DDBJ databases">
        <title>The small core and large imbalanced accessory genome model reveals a collaborative survival strategy of Sorangium cellulosum strains in nature.</title>
        <authorList>
            <person name="Han K."/>
            <person name="Peng R."/>
            <person name="Blom J."/>
            <person name="Li Y.-Z."/>
        </authorList>
    </citation>
    <scope>NUCLEOTIDE SEQUENCE [LARGE SCALE GENOMIC DNA]</scope>
    <source>
        <strain evidence="2 3">So0007-03</strain>
    </source>
</reference>
<name>A0A150TAC2_SORCE</name>
<evidence type="ECO:0000256" key="1">
    <source>
        <dbReference type="SAM" id="MobiDB-lite"/>
    </source>
</evidence>
<evidence type="ECO:0000313" key="3">
    <source>
        <dbReference type="Proteomes" id="UP000075502"/>
    </source>
</evidence>